<dbReference type="AlphaFoldDB" id="A0A8K0WM99"/>
<dbReference type="Pfam" id="PF17899">
    <property type="entry name" value="Peptidase_M61_N"/>
    <property type="match status" value="1"/>
</dbReference>
<dbReference type="InterPro" id="IPR024191">
    <property type="entry name" value="Peptidase_M61"/>
</dbReference>
<keyword evidence="4" id="KW-1185">Reference proteome</keyword>
<evidence type="ECO:0000313" key="3">
    <source>
        <dbReference type="EMBL" id="KAH7309854.1"/>
    </source>
</evidence>
<dbReference type="PIRSF" id="PIRSF016493">
    <property type="entry name" value="Glycyl_aminpptds"/>
    <property type="match status" value="1"/>
</dbReference>
<organism evidence="3 4">
    <name type="scientific">Stachybotrys elegans</name>
    <dbReference type="NCBI Taxonomy" id="80388"/>
    <lineage>
        <taxon>Eukaryota</taxon>
        <taxon>Fungi</taxon>
        <taxon>Dikarya</taxon>
        <taxon>Ascomycota</taxon>
        <taxon>Pezizomycotina</taxon>
        <taxon>Sordariomycetes</taxon>
        <taxon>Hypocreomycetidae</taxon>
        <taxon>Hypocreales</taxon>
        <taxon>Stachybotryaceae</taxon>
        <taxon>Stachybotrys</taxon>
    </lineage>
</organism>
<comment type="caution">
    <text evidence="3">The sequence shown here is derived from an EMBL/GenBank/DDBJ whole genome shotgun (WGS) entry which is preliminary data.</text>
</comment>
<evidence type="ECO:0000259" key="1">
    <source>
        <dbReference type="Pfam" id="PF05299"/>
    </source>
</evidence>
<gene>
    <name evidence="3" type="ORF">B0I35DRAFT_440730</name>
</gene>
<accession>A0A8K0WM99</accession>
<feature type="domain" description="Peptidase M61 catalytic" evidence="1">
    <location>
        <begin position="280"/>
        <end position="390"/>
    </location>
</feature>
<dbReference type="InterPro" id="IPR027268">
    <property type="entry name" value="Peptidase_M4/M1_CTD_sf"/>
</dbReference>
<dbReference type="InterPro" id="IPR040756">
    <property type="entry name" value="Peptidase_M61_N"/>
</dbReference>
<feature type="domain" description="Peptidase M61 N-terminal" evidence="2">
    <location>
        <begin position="9"/>
        <end position="182"/>
    </location>
</feature>
<name>A0A8K0WM99_9HYPO</name>
<dbReference type="Pfam" id="PF05299">
    <property type="entry name" value="Peptidase_M61"/>
    <property type="match status" value="1"/>
</dbReference>
<evidence type="ECO:0000259" key="2">
    <source>
        <dbReference type="Pfam" id="PF17899"/>
    </source>
</evidence>
<protein>
    <submittedName>
        <fullName evidence="3">Peptidase m61 domain-containing protein</fullName>
    </submittedName>
</protein>
<sequence>MPTMRILHIVVDLREAVRGLLHVEVEIPVQSATVAALTTPLWIQESHRDNGPIAGIAGLHFWACNRMLRWRRNPMVASEFHVDVPPNAEIIHASFDAIVTRKVTRRIVMLGWEHVLLYPSHRNIAHISIQAQVIIPRGWGVSTALQNLGPVHSSDTPDGSGKILAYQPTRLGRLADSPILTGLHFSALPITSDHRHMLCVAGDTAESVAIPKATLGKLAELVRETCSVFGSRHYDVFYFLLALTDHWPECGGAEHYDSCDIYMPSKALLGAETLREYGPLLAHEFIHSWNGKYRRPEGHAPPDFATPLDGRLLWVYEGLTQYYEGVISVRSGIVSPQSYLAELARNVAWLQGRSGRLWRSTEDTGTGARLRASSSWENWERSTQDYYVEEVMLWLEVDAIIRTESNGSRSLDHFSRIFFGSRVTTEPRMIPYTLEGIVSHLNKVVSHDWHSLFCRKVLNPSPHVNVEGIERSGYQFVRKDSPQAGQSKDDSITDAIWNSVGVRVGKDGRVQDVRRYGPGDVAKLAPQQTISKIDGEAFNLHKFAVTIHSRKGNDSPIRLTMTQEGDEWSTNIRYVEGLWYPWLERQPGTIDILSQILKSEGKCHGGGDSS</sequence>
<dbReference type="Proteomes" id="UP000813444">
    <property type="component" value="Unassembled WGS sequence"/>
</dbReference>
<dbReference type="EMBL" id="JAGPNK010000013">
    <property type="protein sequence ID" value="KAH7309854.1"/>
    <property type="molecule type" value="Genomic_DNA"/>
</dbReference>
<evidence type="ECO:0000313" key="4">
    <source>
        <dbReference type="Proteomes" id="UP000813444"/>
    </source>
</evidence>
<dbReference type="Gene3D" id="1.10.390.10">
    <property type="entry name" value="Neutral Protease Domain 2"/>
    <property type="match status" value="1"/>
</dbReference>
<dbReference type="InterPro" id="IPR007963">
    <property type="entry name" value="Peptidase_M61_catalytic"/>
</dbReference>
<dbReference type="OrthoDB" id="5221870at2759"/>
<proteinExistence type="predicted"/>
<dbReference type="Gene3D" id="2.60.40.3650">
    <property type="match status" value="1"/>
</dbReference>
<reference evidence="3" key="1">
    <citation type="journal article" date="2021" name="Nat. Commun.">
        <title>Genetic determinants of endophytism in the Arabidopsis root mycobiome.</title>
        <authorList>
            <person name="Mesny F."/>
            <person name="Miyauchi S."/>
            <person name="Thiergart T."/>
            <person name="Pickel B."/>
            <person name="Atanasova L."/>
            <person name="Karlsson M."/>
            <person name="Huettel B."/>
            <person name="Barry K.W."/>
            <person name="Haridas S."/>
            <person name="Chen C."/>
            <person name="Bauer D."/>
            <person name="Andreopoulos W."/>
            <person name="Pangilinan J."/>
            <person name="LaButti K."/>
            <person name="Riley R."/>
            <person name="Lipzen A."/>
            <person name="Clum A."/>
            <person name="Drula E."/>
            <person name="Henrissat B."/>
            <person name="Kohler A."/>
            <person name="Grigoriev I.V."/>
            <person name="Martin F.M."/>
            <person name="Hacquard S."/>
        </authorList>
    </citation>
    <scope>NUCLEOTIDE SEQUENCE</scope>
    <source>
        <strain evidence="3">MPI-CAGE-CH-0235</strain>
    </source>
</reference>